<accession>A0A9P3PXM8</accession>
<dbReference type="AlphaFoldDB" id="A0A9P3PXM8"/>
<organism evidence="2 3">
    <name type="scientific">Lyophyllum shimeji</name>
    <name type="common">Hon-shimeji</name>
    <name type="synonym">Tricholoma shimeji</name>
    <dbReference type="NCBI Taxonomy" id="47721"/>
    <lineage>
        <taxon>Eukaryota</taxon>
        <taxon>Fungi</taxon>
        <taxon>Dikarya</taxon>
        <taxon>Basidiomycota</taxon>
        <taxon>Agaricomycotina</taxon>
        <taxon>Agaricomycetes</taxon>
        <taxon>Agaricomycetidae</taxon>
        <taxon>Agaricales</taxon>
        <taxon>Tricholomatineae</taxon>
        <taxon>Lyophyllaceae</taxon>
        <taxon>Lyophyllum</taxon>
    </lineage>
</organism>
<keyword evidence="3" id="KW-1185">Reference proteome</keyword>
<protein>
    <submittedName>
        <fullName evidence="2">Uncharacterized protein</fullName>
    </submittedName>
</protein>
<gene>
    <name evidence="2" type="ORF">LshimejAT787_1303770</name>
</gene>
<proteinExistence type="predicted"/>
<comment type="caution">
    <text evidence="2">The sequence shown here is derived from an EMBL/GenBank/DDBJ whole genome shotgun (WGS) entry which is preliminary data.</text>
</comment>
<dbReference type="Proteomes" id="UP001063166">
    <property type="component" value="Unassembled WGS sequence"/>
</dbReference>
<feature type="region of interest" description="Disordered" evidence="1">
    <location>
        <begin position="52"/>
        <end position="122"/>
    </location>
</feature>
<evidence type="ECO:0000313" key="3">
    <source>
        <dbReference type="Proteomes" id="UP001063166"/>
    </source>
</evidence>
<dbReference type="OrthoDB" id="3122244at2759"/>
<name>A0A9P3PXM8_LYOSH</name>
<evidence type="ECO:0000256" key="1">
    <source>
        <dbReference type="SAM" id="MobiDB-lite"/>
    </source>
</evidence>
<reference evidence="2" key="1">
    <citation type="submission" date="2022-07" db="EMBL/GenBank/DDBJ databases">
        <title>The genome of Lyophyllum shimeji provides insight into the initial evolution of ectomycorrhizal fungal genome.</title>
        <authorList>
            <person name="Kobayashi Y."/>
            <person name="Shibata T."/>
            <person name="Hirakawa H."/>
            <person name="Shigenobu S."/>
            <person name="Nishiyama T."/>
            <person name="Yamada A."/>
            <person name="Hasebe M."/>
            <person name="Kawaguchi M."/>
        </authorList>
    </citation>
    <scope>NUCLEOTIDE SEQUENCE</scope>
    <source>
        <strain evidence="2">AT787</strain>
    </source>
</reference>
<sequence length="194" mass="21625">MILGLPWLKRFNLDIDWETEIVKINPKQFSKTFSSAIQRAMEIKQIKTSKQLAKESLETDSPLNTEKHLPRSSVEEIPDEESQSLGQTLGVNDPALMDEKEASTASIPEPQAPDSLDPGDEPVEAIPVEKMISEDNLLIGYIQGESVIGVFEPVIAPLTDEHRELGYIIRRKGPSIGRITKSLHSAKYSFSQNI</sequence>
<dbReference type="EMBL" id="BRPK01000013">
    <property type="protein sequence ID" value="GLB43476.1"/>
    <property type="molecule type" value="Genomic_DNA"/>
</dbReference>
<evidence type="ECO:0000313" key="2">
    <source>
        <dbReference type="EMBL" id="GLB43476.1"/>
    </source>
</evidence>